<gene>
    <name evidence="2" type="ORF">H0266_02215</name>
</gene>
<dbReference type="CDD" id="cd04301">
    <property type="entry name" value="NAT_SF"/>
    <property type="match status" value="2"/>
</dbReference>
<dbReference type="Pfam" id="PF00583">
    <property type="entry name" value="Acetyltransf_1"/>
    <property type="match status" value="2"/>
</dbReference>
<feature type="domain" description="N-acetyltransferase" evidence="1">
    <location>
        <begin position="134"/>
        <end position="277"/>
    </location>
</feature>
<dbReference type="EMBL" id="JACEFG010000001">
    <property type="protein sequence ID" value="MBA2173704.1"/>
    <property type="molecule type" value="Genomic_DNA"/>
</dbReference>
<dbReference type="AlphaFoldDB" id="A0A838CP20"/>
<dbReference type="SUPFAM" id="SSF55729">
    <property type="entry name" value="Acyl-CoA N-acyltransferases (Nat)"/>
    <property type="match status" value="2"/>
</dbReference>
<dbReference type="Proteomes" id="UP000571017">
    <property type="component" value="Unassembled WGS sequence"/>
</dbReference>
<dbReference type="RefSeq" id="WP_181470746.1">
    <property type="nucleotide sequence ID" value="NZ_JACEFG010000001.1"/>
</dbReference>
<evidence type="ECO:0000313" key="3">
    <source>
        <dbReference type="Proteomes" id="UP000571017"/>
    </source>
</evidence>
<comment type="caution">
    <text evidence="2">The sequence shown here is derived from an EMBL/GenBank/DDBJ whole genome shotgun (WGS) entry which is preliminary data.</text>
</comment>
<keyword evidence="2" id="KW-0808">Transferase</keyword>
<name>A0A838CP20_9BACI</name>
<dbReference type="PANTHER" id="PTHR43617">
    <property type="entry name" value="L-AMINO ACID N-ACETYLTRANSFERASE"/>
    <property type="match status" value="1"/>
</dbReference>
<keyword evidence="3" id="KW-1185">Reference proteome</keyword>
<sequence>MLCVLKKEDEQRLSTFLTEHKLAIDPYQEQCFLYKQNGEIRGVSSVRIFFNDAKEKETQTQVYVAPNYRNVGIGKSLYDHVEKVSRNSGADLITIYMTTDFCHSYQFCEKMGFQKWWGSPELLYEGEEFDAVALPFIVYEDKYFDQYVKMVQDAFYEIQKFNDLKPYIATEKIVNTYQLNNKENVYLLLDGEELLASVTVGEETLENLMVSPRYQGKGLGRKALQFGMNRLHKKGVRRVSICYMEGNMAAEQLYESVGFKLVKETHVYRKYIRKESS</sequence>
<evidence type="ECO:0000259" key="1">
    <source>
        <dbReference type="PROSITE" id="PS51186"/>
    </source>
</evidence>
<dbReference type="InterPro" id="IPR000182">
    <property type="entry name" value="GNAT_dom"/>
</dbReference>
<accession>A0A838CP20</accession>
<organism evidence="2 3">
    <name type="scientific">Halobacillus locisalis</name>
    <dbReference type="NCBI Taxonomy" id="220753"/>
    <lineage>
        <taxon>Bacteria</taxon>
        <taxon>Bacillati</taxon>
        <taxon>Bacillota</taxon>
        <taxon>Bacilli</taxon>
        <taxon>Bacillales</taxon>
        <taxon>Bacillaceae</taxon>
        <taxon>Halobacillus</taxon>
    </lineage>
</organism>
<dbReference type="InterPro" id="IPR050276">
    <property type="entry name" value="MshD_Acetyltransferase"/>
</dbReference>
<dbReference type="InterPro" id="IPR016181">
    <property type="entry name" value="Acyl_CoA_acyltransferase"/>
</dbReference>
<dbReference type="Gene3D" id="3.40.630.30">
    <property type="match status" value="2"/>
</dbReference>
<dbReference type="PROSITE" id="PS51186">
    <property type="entry name" value="GNAT"/>
    <property type="match status" value="2"/>
</dbReference>
<proteinExistence type="predicted"/>
<evidence type="ECO:0000313" key="2">
    <source>
        <dbReference type="EMBL" id="MBA2173704.1"/>
    </source>
</evidence>
<feature type="domain" description="N-acetyltransferase" evidence="1">
    <location>
        <begin position="1"/>
        <end position="141"/>
    </location>
</feature>
<dbReference type="GO" id="GO:0016747">
    <property type="term" value="F:acyltransferase activity, transferring groups other than amino-acyl groups"/>
    <property type="evidence" value="ECO:0007669"/>
    <property type="project" value="InterPro"/>
</dbReference>
<protein>
    <submittedName>
        <fullName evidence="2">GNAT family N-acetyltransferase</fullName>
    </submittedName>
</protein>
<reference evidence="2 3" key="1">
    <citation type="journal article" date="2004" name="Extremophiles">
        <title>Halobacillus locisalis sp. nov., a halophilic bacterium isolated from a marine solar saltern of the Yellow Sea in Korea.</title>
        <authorList>
            <person name="Yoon J.H."/>
            <person name="Kang K.H."/>
            <person name="Oh T.K."/>
            <person name="Park Y.H."/>
        </authorList>
    </citation>
    <scope>NUCLEOTIDE SEQUENCE [LARGE SCALE GENOMIC DNA]</scope>
    <source>
        <strain evidence="2 3">KCTC 3788</strain>
    </source>
</reference>